<dbReference type="KEGG" id="pbar:105430448"/>
<proteinExistence type="predicted"/>
<dbReference type="Proteomes" id="UP000504615">
    <property type="component" value="Unplaced"/>
</dbReference>
<dbReference type="RefSeq" id="XP_011642318.2">
    <property type="nucleotide sequence ID" value="XM_011644016.2"/>
</dbReference>
<name>A0A6I9WI08_9HYME</name>
<evidence type="ECO:0000313" key="2">
    <source>
        <dbReference type="Proteomes" id="UP000504615"/>
    </source>
</evidence>
<accession>A0A6I9WI08</accession>
<dbReference type="GeneID" id="105430448"/>
<gene>
    <name evidence="3" type="primary">LOC105430448</name>
</gene>
<reference evidence="3" key="1">
    <citation type="submission" date="2025-08" db="UniProtKB">
        <authorList>
            <consortium name="RefSeq"/>
        </authorList>
    </citation>
    <scope>IDENTIFICATION</scope>
</reference>
<feature type="region of interest" description="Disordered" evidence="1">
    <location>
        <begin position="35"/>
        <end position="62"/>
    </location>
</feature>
<dbReference type="AlphaFoldDB" id="A0A6I9WI08"/>
<keyword evidence="2" id="KW-1185">Reference proteome</keyword>
<protein>
    <submittedName>
        <fullName evidence="3">Shematrin-like protein 2</fullName>
    </submittedName>
</protein>
<organism evidence="2 3">
    <name type="scientific">Pogonomyrmex barbatus</name>
    <name type="common">red harvester ant</name>
    <dbReference type="NCBI Taxonomy" id="144034"/>
    <lineage>
        <taxon>Eukaryota</taxon>
        <taxon>Metazoa</taxon>
        <taxon>Ecdysozoa</taxon>
        <taxon>Arthropoda</taxon>
        <taxon>Hexapoda</taxon>
        <taxon>Insecta</taxon>
        <taxon>Pterygota</taxon>
        <taxon>Neoptera</taxon>
        <taxon>Endopterygota</taxon>
        <taxon>Hymenoptera</taxon>
        <taxon>Apocrita</taxon>
        <taxon>Aculeata</taxon>
        <taxon>Formicoidea</taxon>
        <taxon>Formicidae</taxon>
        <taxon>Myrmicinae</taxon>
        <taxon>Pogonomyrmex</taxon>
    </lineage>
</organism>
<feature type="compositionally biased region" description="Polar residues" evidence="1">
    <location>
        <begin position="39"/>
        <end position="48"/>
    </location>
</feature>
<evidence type="ECO:0000313" key="3">
    <source>
        <dbReference type="RefSeq" id="XP_011642318.2"/>
    </source>
</evidence>
<sequence>MIGRHRKELQEGVCLVRSTSVSVVISASPHHYRHHERSTCISDPQSGNAHLRRGKGRGREKQDKRGVVGLGYGGYAGLGNAVVGSGYAGYGQGYIGGATYSAGYGIAAAPAATYGYSAPIVSHGYGAPIAPAIVSHGYSAPLYSSSYRVGYAGGLGYGGSSLAGYGGLGYGYGAGLGYRRGLAASYAGNGW</sequence>
<evidence type="ECO:0000256" key="1">
    <source>
        <dbReference type="SAM" id="MobiDB-lite"/>
    </source>
</evidence>